<dbReference type="Pfam" id="PF10263">
    <property type="entry name" value="SprT-like"/>
    <property type="match status" value="1"/>
</dbReference>
<dbReference type="GeneID" id="98407090"/>
<proteinExistence type="predicted"/>
<evidence type="ECO:0000313" key="2">
    <source>
        <dbReference type="EMBL" id="QOT82227.1"/>
    </source>
</evidence>
<feature type="domain" description="SprT-like" evidence="1">
    <location>
        <begin position="38"/>
        <end position="141"/>
    </location>
</feature>
<sequence length="288" mass="31043">MTFDSELDCTIQTGLTTSDGILTGQIRVAATPEMYGPLEKLYDVFNEKLFGGALPGCLLTLQRERRNSYGYFSRKRWVSRAGTFADEIALNPNHFAVTPLLEALQTLCHEMVHQMQSLYGKPGRRGYHNKEFARMMAEVGLQASNTGKPGGKETGESMSDYPIAGGKFLQVVEDLLASGFTIAWMDRFPPVAIVQLAAANTAAPADLGDAASEALTLASLPLSADTLAKLSVQADPSQPPSAPTRTKYTCACMTNIWGKRGILATCGVCGSQFLPAKPTVADREDDKP</sequence>
<geneLocation type="plasmid" evidence="2 3">
    <name>pRK1-3</name>
</geneLocation>
<dbReference type="Proteomes" id="UP000397656">
    <property type="component" value="Plasmid pRK1-3"/>
</dbReference>
<evidence type="ECO:0000313" key="3">
    <source>
        <dbReference type="Proteomes" id="UP000397656"/>
    </source>
</evidence>
<dbReference type="RefSeq" id="WP_150986926.1">
    <property type="nucleotide sequence ID" value="NZ_CP062807.1"/>
</dbReference>
<dbReference type="EMBL" id="CP062807">
    <property type="protein sequence ID" value="QOT82227.1"/>
    <property type="molecule type" value="Genomic_DNA"/>
</dbReference>
<dbReference type="InterPro" id="IPR006640">
    <property type="entry name" value="SprT-like_domain"/>
</dbReference>
<organism evidence="2 3">
    <name type="scientific">Cupriavidus basilensis</name>
    <dbReference type="NCBI Taxonomy" id="68895"/>
    <lineage>
        <taxon>Bacteria</taxon>
        <taxon>Pseudomonadati</taxon>
        <taxon>Pseudomonadota</taxon>
        <taxon>Betaproteobacteria</taxon>
        <taxon>Burkholderiales</taxon>
        <taxon>Burkholderiaceae</taxon>
        <taxon>Cupriavidus</taxon>
    </lineage>
</organism>
<dbReference type="AlphaFoldDB" id="A0A643FWH9"/>
<dbReference type="GO" id="GO:0006950">
    <property type="term" value="P:response to stress"/>
    <property type="evidence" value="ECO:0007669"/>
    <property type="project" value="UniProtKB-ARBA"/>
</dbReference>
<evidence type="ECO:0000259" key="1">
    <source>
        <dbReference type="Pfam" id="PF10263"/>
    </source>
</evidence>
<reference evidence="2 3" key="1">
    <citation type="submission" date="2020-10" db="EMBL/GenBank/DDBJ databases">
        <title>Complete genome sequence of Cupriavidus basilensis CCUG 49340T.</title>
        <authorList>
            <person name="Salva-Serra F."/>
            <person name="Donoso R.A."/>
            <person name="Cho K.H."/>
            <person name="Yoo J.A."/>
            <person name="Lee K."/>
            <person name="Yoon S.-H."/>
            <person name="Perez-Pantoja D."/>
            <person name="Moore E.R.B."/>
        </authorList>
    </citation>
    <scope>NUCLEOTIDE SEQUENCE [LARGE SCALE GENOMIC DNA]</scope>
    <source>
        <strain evidence="3">CCUG 49340</strain>
        <plasmid evidence="2 3">pRK1-3</plasmid>
    </source>
</reference>
<name>A0A643FWH9_9BURK</name>
<gene>
    <name evidence="2" type="ORF">F7R26_039655</name>
</gene>
<protein>
    <submittedName>
        <fullName evidence="2">SprT-like domain-containing protein</fullName>
    </submittedName>
</protein>
<accession>A0A643FWH9</accession>
<keyword evidence="2" id="KW-0614">Plasmid</keyword>